<dbReference type="EMBL" id="JAUOEL010000001">
    <property type="protein sequence ID" value="MDO5973589.1"/>
    <property type="molecule type" value="Genomic_DNA"/>
</dbReference>
<evidence type="ECO:0000313" key="3">
    <source>
        <dbReference type="Proteomes" id="UP001176806"/>
    </source>
</evidence>
<accession>A0ABT8WKA5</accession>
<dbReference type="Proteomes" id="UP001176806">
    <property type="component" value="Unassembled WGS sequence"/>
</dbReference>
<dbReference type="RefSeq" id="WP_303300680.1">
    <property type="nucleotide sequence ID" value="NZ_BAABDA010000042.1"/>
</dbReference>
<keyword evidence="3" id="KW-1185">Reference proteome</keyword>
<proteinExistence type="predicted"/>
<sequence>MKNLTLLMAFILITLITNAQTNTFPTSGNVGIGTTTPDSKLTIQGNVNVGGTSNHSLKTRHITGKEASSTAYDDLFINYNTGKHVLIGFGALDSNIYVSGSIGIGTTNPTYNLHVKGTSYSGLTMESLLGNDNFVEFKEDTNQTFKVGIDSDKSLFKIARTNFNDNSFVVDYTGNVGIGTANPDAELTVKGNIHCEEVLVDLLVPADYVFEKYYEGASTLKADYTMPTLEEVEAYTKANYHLPEVPSAQEMQENGLQLKEMTNLLLQKIEELTLYTIEQEKRIKSLEAKIAQ</sequence>
<gene>
    <name evidence="2" type="ORF">Q4Q40_05265</name>
</gene>
<name>A0ABT8WKA5_9FLAO</name>
<keyword evidence="1" id="KW-0732">Signal</keyword>
<evidence type="ECO:0000313" key="2">
    <source>
        <dbReference type="EMBL" id="MDO5973589.1"/>
    </source>
</evidence>
<feature type="chain" id="PRO_5045408995" evidence="1">
    <location>
        <begin position="20"/>
        <end position="292"/>
    </location>
</feature>
<protein>
    <submittedName>
        <fullName evidence="2">Uncharacterized protein</fullName>
    </submittedName>
</protein>
<evidence type="ECO:0000256" key="1">
    <source>
        <dbReference type="SAM" id="SignalP"/>
    </source>
</evidence>
<comment type="caution">
    <text evidence="2">The sequence shown here is derived from an EMBL/GenBank/DDBJ whole genome shotgun (WGS) entry which is preliminary data.</text>
</comment>
<feature type="signal peptide" evidence="1">
    <location>
        <begin position="1"/>
        <end position="19"/>
    </location>
</feature>
<organism evidence="2 3">
    <name type="scientific">Flavivirga jejuensis</name>
    <dbReference type="NCBI Taxonomy" id="870487"/>
    <lineage>
        <taxon>Bacteria</taxon>
        <taxon>Pseudomonadati</taxon>
        <taxon>Bacteroidota</taxon>
        <taxon>Flavobacteriia</taxon>
        <taxon>Flavobacteriales</taxon>
        <taxon>Flavobacteriaceae</taxon>
        <taxon>Flavivirga</taxon>
    </lineage>
</organism>
<reference evidence="2" key="1">
    <citation type="submission" date="2023-07" db="EMBL/GenBank/DDBJ databases">
        <title>Two novel species in the genus Flavivirga.</title>
        <authorList>
            <person name="Kwon K."/>
        </authorList>
    </citation>
    <scope>NUCLEOTIDE SEQUENCE</scope>
    <source>
        <strain evidence="2">KACC 14158</strain>
    </source>
</reference>